<dbReference type="Proteomes" id="UP001427805">
    <property type="component" value="Unassembled WGS sequence"/>
</dbReference>
<name>A0ABV0B4P1_9SPHN</name>
<dbReference type="RefSeq" id="WP_346245127.1">
    <property type="nucleotide sequence ID" value="NZ_JBDIZK010000002.1"/>
</dbReference>
<dbReference type="InterPro" id="IPR029082">
    <property type="entry name" value="Imm35"/>
</dbReference>
<evidence type="ECO:0000313" key="3">
    <source>
        <dbReference type="Proteomes" id="UP001427805"/>
    </source>
</evidence>
<reference evidence="2 3" key="1">
    <citation type="submission" date="2024-05" db="EMBL/GenBank/DDBJ databases">
        <title>Sphingomonas sp. HF-S3 16S ribosomal RNA gene Genome sequencing and assembly.</title>
        <authorList>
            <person name="Lee H."/>
        </authorList>
    </citation>
    <scope>NUCLEOTIDE SEQUENCE [LARGE SCALE GENOMIC DNA]</scope>
    <source>
        <strain evidence="2 3">HF-S3</strain>
    </source>
</reference>
<dbReference type="Pfam" id="PF15567">
    <property type="entry name" value="Imm35"/>
    <property type="match status" value="1"/>
</dbReference>
<evidence type="ECO:0000313" key="2">
    <source>
        <dbReference type="EMBL" id="MEN3746115.1"/>
    </source>
</evidence>
<accession>A0ABV0B4P1</accession>
<comment type="caution">
    <text evidence="2">The sequence shown here is derived from an EMBL/GenBank/DDBJ whole genome shotgun (WGS) entry which is preliminary data.</text>
</comment>
<feature type="domain" description="Immunity protein 35" evidence="1">
    <location>
        <begin position="99"/>
        <end position="140"/>
    </location>
</feature>
<proteinExistence type="predicted"/>
<gene>
    <name evidence="2" type="ORF">TPR58_02965</name>
</gene>
<organism evidence="2 3">
    <name type="scientific">Sphingomonas rustica</name>
    <dbReference type="NCBI Taxonomy" id="3103142"/>
    <lineage>
        <taxon>Bacteria</taxon>
        <taxon>Pseudomonadati</taxon>
        <taxon>Pseudomonadota</taxon>
        <taxon>Alphaproteobacteria</taxon>
        <taxon>Sphingomonadales</taxon>
        <taxon>Sphingomonadaceae</taxon>
        <taxon>Sphingomonas</taxon>
    </lineage>
</organism>
<evidence type="ECO:0000259" key="1">
    <source>
        <dbReference type="Pfam" id="PF15567"/>
    </source>
</evidence>
<sequence>MATREEYGSYQIDWREAGEQFVALIRAGEEEPPAIITATVDEGMVVLKSRTFATIDAGIVEAYRPNLSATNEASPVRAFESYLNAKERELGVPLSALSAGPARLSAGWAFYYQSRAYVETGALDQMLVGHGPVVVSDDGRVIAGGSLDRDPEGMLARFS</sequence>
<keyword evidence="3" id="KW-1185">Reference proteome</keyword>
<protein>
    <submittedName>
        <fullName evidence="2">YrhB domain-containing protein</fullName>
    </submittedName>
</protein>
<dbReference type="EMBL" id="JBDIZK010000002">
    <property type="protein sequence ID" value="MEN3746115.1"/>
    <property type="molecule type" value="Genomic_DNA"/>
</dbReference>